<feature type="transmembrane region" description="Helical" evidence="1">
    <location>
        <begin position="16"/>
        <end position="38"/>
    </location>
</feature>
<protein>
    <submittedName>
        <fullName evidence="2">Uncharacterized protein</fullName>
    </submittedName>
</protein>
<keyword evidence="1" id="KW-1133">Transmembrane helix</keyword>
<reference evidence="2 3" key="1">
    <citation type="submission" date="2016-10" db="EMBL/GenBank/DDBJ databases">
        <authorList>
            <person name="de Groot N.N."/>
        </authorList>
    </citation>
    <scope>NUCLEOTIDE SEQUENCE [LARGE SCALE GENOMIC DNA]</scope>
    <source>
        <strain evidence="2 3">ATCC BAA-466</strain>
    </source>
</reference>
<sequence>MRNEFDSTNFKKEQRFILLVLAIALIIQIIVAGLYFFVEKQTVLLFPMFLGILASFTGIGRLSQLNN</sequence>
<keyword evidence="1" id="KW-0812">Transmembrane</keyword>
<keyword evidence="3" id="KW-1185">Reference proteome</keyword>
<evidence type="ECO:0000313" key="3">
    <source>
        <dbReference type="Proteomes" id="UP000199708"/>
    </source>
</evidence>
<dbReference type="EMBL" id="FNCK01000006">
    <property type="protein sequence ID" value="SDG36273.1"/>
    <property type="molecule type" value="Genomic_DNA"/>
</dbReference>
<evidence type="ECO:0000256" key="1">
    <source>
        <dbReference type="SAM" id="Phobius"/>
    </source>
</evidence>
<keyword evidence="1" id="KW-0472">Membrane</keyword>
<dbReference type="Proteomes" id="UP000199708">
    <property type="component" value="Unassembled WGS sequence"/>
</dbReference>
<organism evidence="2 3">
    <name type="scientific">Facklamia miroungae</name>
    <dbReference type="NCBI Taxonomy" id="120956"/>
    <lineage>
        <taxon>Bacteria</taxon>
        <taxon>Bacillati</taxon>
        <taxon>Bacillota</taxon>
        <taxon>Bacilli</taxon>
        <taxon>Lactobacillales</taxon>
        <taxon>Aerococcaceae</taxon>
        <taxon>Facklamia</taxon>
    </lineage>
</organism>
<gene>
    <name evidence="2" type="ORF">SAMN05421791_10673</name>
</gene>
<accession>A0A1G7TLR6</accession>
<dbReference type="AlphaFoldDB" id="A0A1G7TLR6"/>
<proteinExistence type="predicted"/>
<dbReference type="RefSeq" id="WP_090290082.1">
    <property type="nucleotide sequence ID" value="NZ_FNCK01000006.1"/>
</dbReference>
<name>A0A1G7TLR6_9LACT</name>
<evidence type="ECO:0000313" key="2">
    <source>
        <dbReference type="EMBL" id="SDG36273.1"/>
    </source>
</evidence>
<dbReference type="STRING" id="120956.SAMN05421791_10673"/>
<feature type="transmembrane region" description="Helical" evidence="1">
    <location>
        <begin position="44"/>
        <end position="62"/>
    </location>
</feature>